<reference evidence="2 3" key="1">
    <citation type="submission" date="2020-10" db="EMBL/GenBank/DDBJ databases">
        <title>Streptomyces chromofuscus complate genome analysis.</title>
        <authorList>
            <person name="Anwar N."/>
        </authorList>
    </citation>
    <scope>NUCLEOTIDE SEQUENCE [LARGE SCALE GENOMIC DNA]</scope>
    <source>
        <strain evidence="2 3">DSM 40273</strain>
    </source>
</reference>
<dbReference type="AlphaFoldDB" id="A0A7M2TA57"/>
<feature type="chain" id="PRO_5038754839" description="Secreted protein" evidence="1">
    <location>
        <begin position="21"/>
        <end position="157"/>
    </location>
</feature>
<evidence type="ECO:0000256" key="1">
    <source>
        <dbReference type="SAM" id="SignalP"/>
    </source>
</evidence>
<proteinExistence type="predicted"/>
<keyword evidence="3" id="KW-1185">Reference proteome</keyword>
<dbReference type="KEGG" id="schf:IPT68_02115"/>
<evidence type="ECO:0008006" key="4">
    <source>
        <dbReference type="Google" id="ProtNLM"/>
    </source>
</evidence>
<dbReference type="Proteomes" id="UP000594008">
    <property type="component" value="Chromosome"/>
</dbReference>
<dbReference type="RefSeq" id="WP_189701237.1">
    <property type="nucleotide sequence ID" value="NZ_BMTA01000025.1"/>
</dbReference>
<protein>
    <recommendedName>
        <fullName evidence="4">Secreted protein</fullName>
    </recommendedName>
</protein>
<sequence>MHLKGHRISLCSAITTAVLAASAVAVTTEPAQADAICHTTWEIAYRDVGTYYPVTLHGTTVYLQSGSPNGSARAKASLRAGDILTLDRSKYQTTRKWSTTTQVMNELNGYDYCGITASTSGTHYTQQIEGYQNAIRVCLRRSGALQCSNMWYADQDG</sequence>
<dbReference type="EMBL" id="CP063374">
    <property type="protein sequence ID" value="QOV44835.1"/>
    <property type="molecule type" value="Genomic_DNA"/>
</dbReference>
<accession>A0A7M2TA57</accession>
<name>A0A7M2TA57_STRCW</name>
<feature type="signal peptide" evidence="1">
    <location>
        <begin position="1"/>
        <end position="20"/>
    </location>
</feature>
<evidence type="ECO:0000313" key="2">
    <source>
        <dbReference type="EMBL" id="QOV44835.1"/>
    </source>
</evidence>
<gene>
    <name evidence="2" type="ORF">IPT68_02115</name>
</gene>
<keyword evidence="1" id="KW-0732">Signal</keyword>
<organism evidence="2 3">
    <name type="scientific">Streptomyces chromofuscus</name>
    <dbReference type="NCBI Taxonomy" id="42881"/>
    <lineage>
        <taxon>Bacteria</taxon>
        <taxon>Bacillati</taxon>
        <taxon>Actinomycetota</taxon>
        <taxon>Actinomycetes</taxon>
        <taxon>Kitasatosporales</taxon>
        <taxon>Streptomycetaceae</taxon>
        <taxon>Streptomyces</taxon>
    </lineage>
</organism>
<evidence type="ECO:0000313" key="3">
    <source>
        <dbReference type="Proteomes" id="UP000594008"/>
    </source>
</evidence>